<feature type="compositionally biased region" description="Low complexity" evidence="1">
    <location>
        <begin position="383"/>
        <end position="393"/>
    </location>
</feature>
<proteinExistence type="predicted"/>
<gene>
    <name evidence="4" type="primary">LOC106467619</name>
</gene>
<evidence type="ECO:0000259" key="2">
    <source>
        <dbReference type="PROSITE" id="PS51053"/>
    </source>
</evidence>
<dbReference type="InterPro" id="IPR009263">
    <property type="entry name" value="SERTA_dom"/>
</dbReference>
<feature type="compositionally biased region" description="Polar residues" evidence="1">
    <location>
        <begin position="314"/>
        <end position="325"/>
    </location>
</feature>
<dbReference type="GeneID" id="106467619"/>
<protein>
    <submittedName>
        <fullName evidence="4">Uncharacterized protein DDB_G0271670-like isoform X1</fullName>
    </submittedName>
</protein>
<dbReference type="Proteomes" id="UP000694941">
    <property type="component" value="Unplaced"/>
</dbReference>
<dbReference type="Pfam" id="PF06031">
    <property type="entry name" value="SERTA"/>
    <property type="match status" value="1"/>
</dbReference>
<name>A0ABM1BJV8_LIMPO</name>
<feature type="region of interest" description="Disordered" evidence="1">
    <location>
        <begin position="346"/>
        <end position="394"/>
    </location>
</feature>
<evidence type="ECO:0000313" key="4">
    <source>
        <dbReference type="RefSeq" id="XP_013783435.1"/>
    </source>
</evidence>
<reference evidence="4" key="1">
    <citation type="submission" date="2025-08" db="UniProtKB">
        <authorList>
            <consortium name="RefSeq"/>
        </authorList>
    </citation>
    <scope>IDENTIFICATION</scope>
    <source>
        <tissue evidence="4">Muscle</tissue>
    </source>
</reference>
<dbReference type="PANTHER" id="PTHR16277">
    <property type="entry name" value="CELL DIVISION CYCLE ASSOCIATED PROTEIN 4/SERTA DOMAIN-CONTAINING PROTEIN 2"/>
    <property type="match status" value="1"/>
</dbReference>
<evidence type="ECO:0000313" key="3">
    <source>
        <dbReference type="Proteomes" id="UP000694941"/>
    </source>
</evidence>
<dbReference type="InterPro" id="IPR052262">
    <property type="entry name" value="E2F-SERTA_domain_protein"/>
</dbReference>
<dbReference type="PROSITE" id="PS51053">
    <property type="entry name" value="SERTA"/>
    <property type="match status" value="1"/>
</dbReference>
<feature type="compositionally biased region" description="Low complexity" evidence="1">
    <location>
        <begin position="360"/>
        <end position="375"/>
    </location>
</feature>
<sequence length="448" mass="49100">MGVEIYPLHYPQLGIKSVQTPIINVADSMCDTKAPGTKRKYDEDSGVDPLDFKHPLYCNQRQLVFNMSVCKLNRLPMRQTLSLRRSVLIYNTMRTIQRECEQEGVKMSYGSSGHIIRPPYNPQMMTLDPPPDPSPVAVDGVPHKSCDSSDENLKFSNHPSTTEISRMDIDAYNLVRSSEMADISSYYSNKLLAIEENDKNCTESECWTKSSPEESSNVFSCNGSCSHQPNDDYERYMMDFDASSGRLTPFIRTLCDRLDSGALWNEDGDRLTSLNWSSVLNFSSSSSNSSRTVTVDGSLTTDNNFDSSFDESSGPPTLATTLGTSTESSQLHLLMPATSSQLMTVTTSLSSLVGPEEKSNTSSNTSPTSGHSSPTMDTFCPVSSSSSSSSSSSGEEIFGDIDLSLYDFDVYSPLSPPNVKLAPVSAEELLRFLVDNGHSPCQVTTVVS</sequence>
<evidence type="ECO:0000256" key="1">
    <source>
        <dbReference type="SAM" id="MobiDB-lite"/>
    </source>
</evidence>
<keyword evidence="3" id="KW-1185">Reference proteome</keyword>
<dbReference type="RefSeq" id="XP_013783435.1">
    <property type="nucleotide sequence ID" value="XM_013927981.2"/>
</dbReference>
<accession>A0ABM1BJV8</accession>
<dbReference type="PANTHER" id="PTHR16277:SF7">
    <property type="entry name" value="RE12330P"/>
    <property type="match status" value="1"/>
</dbReference>
<feature type="domain" description="SERTA" evidence="2">
    <location>
        <begin position="57"/>
        <end position="104"/>
    </location>
</feature>
<organism evidence="3 4">
    <name type="scientific">Limulus polyphemus</name>
    <name type="common">Atlantic horseshoe crab</name>
    <dbReference type="NCBI Taxonomy" id="6850"/>
    <lineage>
        <taxon>Eukaryota</taxon>
        <taxon>Metazoa</taxon>
        <taxon>Ecdysozoa</taxon>
        <taxon>Arthropoda</taxon>
        <taxon>Chelicerata</taxon>
        <taxon>Merostomata</taxon>
        <taxon>Xiphosura</taxon>
        <taxon>Limulidae</taxon>
        <taxon>Limulus</taxon>
    </lineage>
</organism>
<feature type="region of interest" description="Disordered" evidence="1">
    <location>
        <begin position="305"/>
        <end position="325"/>
    </location>
</feature>